<dbReference type="RefSeq" id="WP_165873384.1">
    <property type="nucleotide sequence ID" value="NZ_JANKAQ010000020.1"/>
</dbReference>
<dbReference type="InterPro" id="IPR007822">
    <property type="entry name" value="LANC-like"/>
</dbReference>
<sequence>MSKEEFENIVYQSLKQNNGFSENPGNIFNPFFDCIVSAVQKEIQHEIAARKIPGRPVREVLDLSVLEQILIKISKRVLIYDMNVRREAGELTGDSEEKEYADYVCHHLMQPEYVQKLFPKYPIWRDAIFKSSKFYIRNVIEVLQHLALDRMDLNAEFFADKPFEEVVRISGSGSDTHCENRVVYRVELDNGQVIYHKSRVNTGIHFFNALYVRIGNSCGVSAYINPALERDTYVWEKEATYRECRSEQQVKNYFTRLGMILCICHLCHSGDMHYENMVACGEYPVIIDYETLIQLPPEQAPAEEKETNTFIGMSVLPIGILPFYGARNKNFNADFSGLCGGGKQMMNLQIPVISNPGRSTMRIAYKYGETQEKNNRVRLAGQVVDPGKYLDDIYKGFEAGYRYIYEHKAQVSQLAEMMQQSLYRQLFRNTQEYHMILDLSYHPQFMQQEGARRDFLQNALMIPEFKDKSWIVEQEIEDMLNGDIPYFQFHMASGTILNSRRKPLKTFYHRTGTEFIEHQIQNRTLEDLRVQKHLIETALSYSRAAFLRDRIPQNTDISIEHLCSKIADVIYEHRIETSGKIRWINTRIMSVNVDKRYTYYMEMSDRYLYEGIIGMAVFSAAILKLNPDHQISKVYEPMIKELFEYTDKIANSNEKDLPTGIFFGESSIVYGYQLLYRITKDLVFLEYAAKHCRIVVQNLKSDNQFDIVGGNAGAIMAFLNMYDIQQEKAYLDMAEIAAEMLLENAVRTETGMGWKSISNGALLGGFAHGCAGIMYALSRLAEYTGKSTYLDAAFQAFLYEKTLYCPEKGGWRDLRNNKESYMSDFKWCHGTAGILFGWKLSLRYFRGAKKVAVEREIQRLMSDHPNVLCREEVGLCHGNLGNVLIGNLAGIDLWKDSLQKNALKSIQVLQEIFLKKDTMTVLHEQYDYSLMTGLSGVGYGLLYSLSLDLPGILNLQL</sequence>
<gene>
    <name evidence="3" type="ORF">EV212_12110</name>
</gene>
<dbReference type="PRINTS" id="PR01950">
    <property type="entry name" value="LANCSUPER"/>
</dbReference>
<dbReference type="Proteomes" id="UP000295711">
    <property type="component" value="Unassembled WGS sequence"/>
</dbReference>
<protein>
    <submittedName>
        <fullName evidence="3">Type 2 lantibiotic biosynthesis protein LanM</fullName>
    </submittedName>
</protein>
<dbReference type="Gene3D" id="1.50.10.20">
    <property type="match status" value="1"/>
</dbReference>
<feature type="binding site" evidence="1">
    <location>
        <position position="877"/>
    </location>
    <ligand>
        <name>Zn(2+)</name>
        <dbReference type="ChEBI" id="CHEBI:29105"/>
    </ligand>
</feature>
<dbReference type="PIRSF" id="PIRSF037228">
    <property type="entry name" value="Lant_mod_RumM"/>
    <property type="match status" value="1"/>
</dbReference>
<name>A0A4R2L3R8_9FIRM</name>
<keyword evidence="1" id="KW-0479">Metal-binding</keyword>
<dbReference type="CDD" id="cd04792">
    <property type="entry name" value="LanM-like"/>
    <property type="match status" value="1"/>
</dbReference>
<dbReference type="Pfam" id="PF05147">
    <property type="entry name" value="LANC_like"/>
    <property type="match status" value="1"/>
</dbReference>
<dbReference type="InterPro" id="IPR025410">
    <property type="entry name" value="Lant_dehyd"/>
</dbReference>
<feature type="binding site" evidence="1">
    <location>
        <position position="828"/>
    </location>
    <ligand>
        <name>Zn(2+)</name>
        <dbReference type="ChEBI" id="CHEBI:29105"/>
    </ligand>
</feature>
<organism evidence="3 4">
    <name type="scientific">Frisingicoccus caecimuris</name>
    <dbReference type="NCBI Taxonomy" id="1796636"/>
    <lineage>
        <taxon>Bacteria</taxon>
        <taxon>Bacillati</taxon>
        <taxon>Bacillota</taxon>
        <taxon>Clostridia</taxon>
        <taxon>Lachnospirales</taxon>
        <taxon>Lachnospiraceae</taxon>
        <taxon>Frisingicoccus</taxon>
    </lineage>
</organism>
<accession>A0A4R2L3R8</accession>
<dbReference type="GO" id="GO:0046872">
    <property type="term" value="F:metal ion binding"/>
    <property type="evidence" value="ECO:0007669"/>
    <property type="project" value="UniProtKB-KW"/>
</dbReference>
<dbReference type="InterPro" id="IPR017146">
    <property type="entry name" value="Lanti_2_LanM"/>
</dbReference>
<keyword evidence="1" id="KW-0862">Zinc</keyword>
<keyword evidence="4" id="KW-1185">Reference proteome</keyword>
<evidence type="ECO:0000313" key="4">
    <source>
        <dbReference type="Proteomes" id="UP000295711"/>
    </source>
</evidence>
<dbReference type="PRINTS" id="PR01955">
    <property type="entry name" value="LANCFRANKIA"/>
</dbReference>
<proteinExistence type="predicted"/>
<dbReference type="AlphaFoldDB" id="A0A4R2L3R8"/>
<evidence type="ECO:0000256" key="1">
    <source>
        <dbReference type="PIRSR" id="PIRSR607822-1"/>
    </source>
</evidence>
<evidence type="ECO:0000259" key="2">
    <source>
        <dbReference type="Pfam" id="PF13575"/>
    </source>
</evidence>
<evidence type="ECO:0000313" key="3">
    <source>
        <dbReference type="EMBL" id="TCO81841.1"/>
    </source>
</evidence>
<feature type="binding site" evidence="1">
    <location>
        <position position="876"/>
    </location>
    <ligand>
        <name>Zn(2+)</name>
        <dbReference type="ChEBI" id="CHEBI:29105"/>
    </ligand>
</feature>
<dbReference type="EMBL" id="SLXA01000021">
    <property type="protein sequence ID" value="TCO81841.1"/>
    <property type="molecule type" value="Genomic_DNA"/>
</dbReference>
<dbReference type="Pfam" id="PF13575">
    <property type="entry name" value="DUF4135"/>
    <property type="match status" value="1"/>
</dbReference>
<reference evidence="3 4" key="1">
    <citation type="submission" date="2019-03" db="EMBL/GenBank/DDBJ databases">
        <title>Genomic Encyclopedia of Type Strains, Phase IV (KMG-IV): sequencing the most valuable type-strain genomes for metagenomic binning, comparative biology and taxonomic classification.</title>
        <authorList>
            <person name="Goeker M."/>
        </authorList>
    </citation>
    <scope>NUCLEOTIDE SEQUENCE [LARGE SCALE GENOMIC DNA]</scope>
    <source>
        <strain evidence="3 4">DSM 28559</strain>
    </source>
</reference>
<dbReference type="GO" id="GO:0031179">
    <property type="term" value="P:peptide modification"/>
    <property type="evidence" value="ECO:0007669"/>
    <property type="project" value="InterPro"/>
</dbReference>
<dbReference type="SMART" id="SM01260">
    <property type="entry name" value="LANC_like"/>
    <property type="match status" value="1"/>
</dbReference>
<comment type="caution">
    <text evidence="3">The sequence shown here is derived from an EMBL/GenBank/DDBJ whole genome shotgun (WGS) entry which is preliminary data.</text>
</comment>
<dbReference type="NCBIfam" id="TIGR03897">
    <property type="entry name" value="lanti_2_LanM"/>
    <property type="match status" value="1"/>
</dbReference>
<dbReference type="SUPFAM" id="SSF158745">
    <property type="entry name" value="LanC-like"/>
    <property type="match status" value="1"/>
</dbReference>
<feature type="domain" description="Lantibiotic biosynthesis protein dehydration" evidence="2">
    <location>
        <begin position="121"/>
        <end position="489"/>
    </location>
</feature>